<organism evidence="2 3">
    <name type="scientific">Oryza rufipogon</name>
    <name type="common">Brownbeard rice</name>
    <name type="synonym">Asian wild rice</name>
    <dbReference type="NCBI Taxonomy" id="4529"/>
    <lineage>
        <taxon>Eukaryota</taxon>
        <taxon>Viridiplantae</taxon>
        <taxon>Streptophyta</taxon>
        <taxon>Embryophyta</taxon>
        <taxon>Tracheophyta</taxon>
        <taxon>Spermatophyta</taxon>
        <taxon>Magnoliopsida</taxon>
        <taxon>Liliopsida</taxon>
        <taxon>Poales</taxon>
        <taxon>Poaceae</taxon>
        <taxon>BOP clade</taxon>
        <taxon>Oryzoideae</taxon>
        <taxon>Oryzeae</taxon>
        <taxon>Oryzinae</taxon>
        <taxon>Oryza</taxon>
    </lineage>
</organism>
<comment type="subunit">
    <text evidence="1">Homodimer.</text>
</comment>
<reference evidence="2" key="2">
    <citation type="submission" date="2015-06" db="UniProtKB">
        <authorList>
            <consortium name="EnsemblPlants"/>
        </authorList>
    </citation>
    <scope>IDENTIFICATION</scope>
</reference>
<comment type="function">
    <text evidence="1">Dirigent proteins impart stereoselectivity on the phenoxy radical-coupling reaction, yielding optically active lignans from two molecules of coniferyl alcohol in the biosynthesis of lignans, flavonolignans, and alkaloids and thus plays a central role in plant secondary metabolism.</text>
</comment>
<accession>A0A0E0QXP6</accession>
<dbReference type="Proteomes" id="UP000008022">
    <property type="component" value="Unassembled WGS sequence"/>
</dbReference>
<comment type="subcellular location">
    <subcellularLocation>
        <location evidence="1">Secreted</location>
        <location evidence="1">Extracellular space</location>
        <location evidence="1">Apoplast</location>
    </subcellularLocation>
</comment>
<comment type="similarity">
    <text evidence="1">Belongs to the plant dirigent protein family.</text>
</comment>
<proteinExistence type="inferred from homology"/>
<dbReference type="AlphaFoldDB" id="A0A0E0QXP6"/>
<evidence type="ECO:0000256" key="1">
    <source>
        <dbReference type="RuleBase" id="RU363099"/>
    </source>
</evidence>
<keyword evidence="1" id="KW-0964">Secreted</keyword>
<dbReference type="eggNOG" id="ENOG502R4KW">
    <property type="taxonomic scope" value="Eukaryota"/>
</dbReference>
<dbReference type="EnsemblPlants" id="ORUFI10G06530.1">
    <property type="protein sequence ID" value="ORUFI10G06530.1"/>
    <property type="gene ID" value="ORUFI10G06530"/>
</dbReference>
<name>A0A0E0QXP6_ORYRU</name>
<keyword evidence="3" id="KW-1185">Reference proteome</keyword>
<dbReference type="GO" id="GO:0048046">
    <property type="term" value="C:apoplast"/>
    <property type="evidence" value="ECO:0007669"/>
    <property type="project" value="UniProtKB-SubCell"/>
</dbReference>
<evidence type="ECO:0000313" key="3">
    <source>
        <dbReference type="Proteomes" id="UP000008022"/>
    </source>
</evidence>
<evidence type="ECO:0000313" key="2">
    <source>
        <dbReference type="EnsemblPlants" id="ORUFI10G06530.1"/>
    </source>
</evidence>
<keyword evidence="1" id="KW-0052">Apoplast</keyword>
<reference evidence="3" key="1">
    <citation type="submission" date="2013-06" db="EMBL/GenBank/DDBJ databases">
        <authorList>
            <person name="Zhao Q."/>
        </authorList>
    </citation>
    <scope>NUCLEOTIDE SEQUENCE</scope>
    <source>
        <strain evidence="3">cv. W1943</strain>
    </source>
</reference>
<sequence length="131" mass="14627">MASFSFSVNLVKHVLRENEITMQLYLDQVYSGQNHNQENMVPSTHPASFGLIVVHDWPIYDGPDPKSSTIVAHARVTPENGEWAIVGGTGEFNMAYGTIVHTMIKHNVGTEALRKLDIHAFYTPKTAQTFL</sequence>
<dbReference type="PANTHER" id="PTHR21495">
    <property type="entry name" value="NUCLEOPORIN-RELATED"/>
    <property type="match status" value="1"/>
</dbReference>
<dbReference type="HOGENOM" id="CLU_078923_2_0_1"/>
<dbReference type="InterPro" id="IPR004265">
    <property type="entry name" value="Dirigent"/>
</dbReference>
<dbReference type="OMA" id="NTECKFE"/>
<dbReference type="Gramene" id="ORUFI10G06530.1">
    <property type="protein sequence ID" value="ORUFI10G06530.1"/>
    <property type="gene ID" value="ORUFI10G06530"/>
</dbReference>
<protein>
    <recommendedName>
        <fullName evidence="1">Dirigent protein</fullName>
    </recommendedName>
</protein>
<dbReference type="Pfam" id="PF03018">
    <property type="entry name" value="Dirigent"/>
    <property type="match status" value="1"/>
</dbReference>